<protein>
    <submittedName>
        <fullName evidence="2">Uncharacterized protein</fullName>
    </submittedName>
</protein>
<evidence type="ECO:0000313" key="3">
    <source>
        <dbReference type="Proteomes" id="UP000225706"/>
    </source>
</evidence>
<dbReference type="Proteomes" id="UP000225706">
    <property type="component" value="Unassembled WGS sequence"/>
</dbReference>
<dbReference type="STRING" id="50429.A0A2B4R536"/>
<name>A0A2B4R536_STYPI</name>
<proteinExistence type="predicted"/>
<evidence type="ECO:0000256" key="1">
    <source>
        <dbReference type="SAM" id="MobiDB-lite"/>
    </source>
</evidence>
<accession>A0A2B4R536</accession>
<organism evidence="2 3">
    <name type="scientific">Stylophora pistillata</name>
    <name type="common">Smooth cauliflower coral</name>
    <dbReference type="NCBI Taxonomy" id="50429"/>
    <lineage>
        <taxon>Eukaryota</taxon>
        <taxon>Metazoa</taxon>
        <taxon>Cnidaria</taxon>
        <taxon>Anthozoa</taxon>
        <taxon>Hexacorallia</taxon>
        <taxon>Scleractinia</taxon>
        <taxon>Astrocoeniina</taxon>
        <taxon>Pocilloporidae</taxon>
        <taxon>Stylophora</taxon>
    </lineage>
</organism>
<dbReference type="EMBL" id="LSMT01001204">
    <property type="protein sequence ID" value="PFX12751.1"/>
    <property type="molecule type" value="Genomic_DNA"/>
</dbReference>
<sequence length="442" mass="49895">WGDQCSRGSLHIVHQLPTRKSSREVIFITTSPPEEKAQLLKPMNEIEEVEDDSEDIHSTGLIKSSSSYQEHFLLLKEKLDKQMHQYAVCSEDMNDIEQHLHHTEVSDSQYDLVAPNAQSVELQDEGSSCMDISSEEDERTLTMIDPLYGDSFVSSQSNEDECVAGDEPGPQPEEQVVEGSKSVKKNKEKTLKKLEETFSQLTDVKDLKMSPPLDHELRPQGNVEMGTAKNGSSEVLGAKHNSDIYLNDNLLAAAIIISKVVIDMAVVDKRETGGNSVTMEKEGVRRLSEKMTTVLPFSEITTDASSSIIKIGVRNERYIDKFPQLELLHSLDIWHKAKKLSKCIHQAARVKGCESLKEWIDDVEVWFGVLHHVCGEHNWAEGECRHYPEETPSNGKTYLKKSSKALAALRKVVLDKKWLSNLAFYVRFRLHSEASLREDMCT</sequence>
<reference evidence="3" key="1">
    <citation type="journal article" date="2017" name="bioRxiv">
        <title>Comparative analysis of the genomes of Stylophora pistillata and Acropora digitifera provides evidence for extensive differences between species of corals.</title>
        <authorList>
            <person name="Voolstra C.R."/>
            <person name="Li Y."/>
            <person name="Liew Y.J."/>
            <person name="Baumgarten S."/>
            <person name="Zoccola D."/>
            <person name="Flot J.-F."/>
            <person name="Tambutte S."/>
            <person name="Allemand D."/>
            <person name="Aranda M."/>
        </authorList>
    </citation>
    <scope>NUCLEOTIDE SEQUENCE [LARGE SCALE GENOMIC DNA]</scope>
</reference>
<gene>
    <name evidence="2" type="ORF">AWC38_SpisGene23241</name>
</gene>
<comment type="caution">
    <text evidence="2">The sequence shown here is derived from an EMBL/GenBank/DDBJ whole genome shotgun (WGS) entry which is preliminary data.</text>
</comment>
<dbReference type="AlphaFoldDB" id="A0A2B4R536"/>
<dbReference type="OrthoDB" id="5977624at2759"/>
<feature type="region of interest" description="Disordered" evidence="1">
    <location>
        <begin position="155"/>
        <end position="184"/>
    </location>
</feature>
<feature type="non-terminal residue" evidence="2">
    <location>
        <position position="1"/>
    </location>
</feature>
<evidence type="ECO:0000313" key="2">
    <source>
        <dbReference type="EMBL" id="PFX12751.1"/>
    </source>
</evidence>
<keyword evidence="3" id="KW-1185">Reference proteome</keyword>
<dbReference type="PANTHER" id="PTHR31751">
    <property type="entry name" value="SI:CH211-108C17.2-RELATED-RELATED"/>
    <property type="match status" value="1"/>
</dbReference>
<dbReference type="PANTHER" id="PTHR31751:SF7">
    <property type="entry name" value="THAP-TYPE DOMAIN-CONTAINING PROTEIN"/>
    <property type="match status" value="1"/>
</dbReference>